<evidence type="ECO:0000313" key="1">
    <source>
        <dbReference type="EMBL" id="AAM72667.1"/>
    </source>
</evidence>
<organism evidence="1 2">
    <name type="scientific">Chlorobaculum tepidum (strain ATCC 49652 / DSM 12025 / NBRC 103806 / TLS)</name>
    <name type="common">Chlorobium tepidum</name>
    <dbReference type="NCBI Taxonomy" id="194439"/>
    <lineage>
        <taxon>Bacteria</taxon>
        <taxon>Pseudomonadati</taxon>
        <taxon>Chlorobiota</taxon>
        <taxon>Chlorobiia</taxon>
        <taxon>Chlorobiales</taxon>
        <taxon>Chlorobiaceae</taxon>
        <taxon>Chlorobaculum</taxon>
    </lineage>
</organism>
<keyword evidence="2" id="KW-1185">Reference proteome</keyword>
<sequence length="48" mass="4902">MTGIAVRIGETEIVTGTTGGIMTIEEIPATGMTRTAIRGNPNTDPGQA</sequence>
<name>Q8KCI2_CHLTE</name>
<dbReference type="HOGENOM" id="CLU_3150963_0_0_10"/>
<dbReference type="EnsemblBacteria" id="AAM72667">
    <property type="protein sequence ID" value="AAM72667"/>
    <property type="gene ID" value="CT1439"/>
</dbReference>
<evidence type="ECO:0000313" key="2">
    <source>
        <dbReference type="Proteomes" id="UP000001007"/>
    </source>
</evidence>
<protein>
    <submittedName>
        <fullName evidence="1">Uncharacterized protein</fullName>
    </submittedName>
</protein>
<dbReference type="EMBL" id="AE006470">
    <property type="protein sequence ID" value="AAM72667.1"/>
    <property type="molecule type" value="Genomic_DNA"/>
</dbReference>
<dbReference type="KEGG" id="cte:CT1439"/>
<accession>Q8KCI2</accession>
<dbReference type="Proteomes" id="UP000001007">
    <property type="component" value="Chromosome"/>
</dbReference>
<proteinExistence type="predicted"/>
<dbReference type="AlphaFoldDB" id="Q8KCI2"/>
<reference evidence="1 2" key="1">
    <citation type="journal article" date="2002" name="Proc. Natl. Acad. Sci. U.S.A.">
        <title>The complete genome sequence of Chlorobium tepidum TLS, a photosynthetic, anaerobic, green-sulfur bacterium.</title>
        <authorList>
            <person name="Eisen J.A."/>
            <person name="Nelson K.E."/>
            <person name="Paulsen I.T."/>
            <person name="Heidelberg J.F."/>
            <person name="Wu M."/>
            <person name="Dodson R.J."/>
            <person name="Deboy R."/>
            <person name="Gwinn M.L."/>
            <person name="Nelson W.C."/>
            <person name="Haft D.H."/>
            <person name="Hickey E.K."/>
            <person name="Peterson J.D."/>
            <person name="Durkin A.S."/>
            <person name="Kolonay J.L."/>
            <person name="Yang F."/>
            <person name="Holt I."/>
            <person name="Umayam L.A."/>
            <person name="Mason T."/>
            <person name="Brenner M."/>
            <person name="Shea T.P."/>
            <person name="Parksey D."/>
            <person name="Nierman W.C."/>
            <person name="Feldblyum T.V."/>
            <person name="Hansen C.L."/>
            <person name="Craven M.B."/>
            <person name="Radune D."/>
            <person name="Vamathevan J."/>
            <person name="Khouri H."/>
            <person name="White O."/>
            <person name="Gruber T.M."/>
            <person name="Ketchum K.A."/>
            <person name="Venter J.C."/>
            <person name="Tettelin H."/>
            <person name="Bryant D.A."/>
            <person name="Fraser C.M."/>
        </authorList>
    </citation>
    <scope>NUCLEOTIDE SEQUENCE [LARGE SCALE GENOMIC DNA]</scope>
    <source>
        <strain evidence="2">ATCC 49652 / DSM 12025 / NBRC 103806 / TLS</strain>
    </source>
</reference>
<gene>
    <name evidence="1" type="ordered locus">CT1439</name>
</gene>